<dbReference type="FunFam" id="1.10.287.950:FF:000001">
    <property type="entry name" value="Methyl-accepting chemotaxis sensory transducer"/>
    <property type="match status" value="1"/>
</dbReference>
<evidence type="ECO:0000256" key="12">
    <source>
        <dbReference type="SAM" id="Phobius"/>
    </source>
</evidence>
<feature type="coiled-coil region" evidence="11">
    <location>
        <begin position="517"/>
        <end position="544"/>
    </location>
</feature>
<evidence type="ECO:0000256" key="9">
    <source>
        <dbReference type="ARBA" id="ARBA00029447"/>
    </source>
</evidence>
<dbReference type="SMART" id="SM00304">
    <property type="entry name" value="HAMP"/>
    <property type="match status" value="1"/>
</dbReference>
<evidence type="ECO:0000256" key="10">
    <source>
        <dbReference type="PROSITE-ProRule" id="PRU00284"/>
    </source>
</evidence>
<dbReference type="OrthoDB" id="2489132at2"/>
<keyword evidence="2" id="KW-1003">Cell membrane</keyword>
<dbReference type="PANTHER" id="PTHR32089">
    <property type="entry name" value="METHYL-ACCEPTING CHEMOTAXIS PROTEIN MCPB"/>
    <property type="match status" value="1"/>
</dbReference>
<dbReference type="PROSITE" id="PS50111">
    <property type="entry name" value="CHEMOTAXIS_TRANSDUC_2"/>
    <property type="match status" value="1"/>
</dbReference>
<dbReference type="STRING" id="706570.PT85_08445"/>
<evidence type="ECO:0000313" key="15">
    <source>
        <dbReference type="EMBL" id="KHO65053.1"/>
    </source>
</evidence>
<dbReference type="GO" id="GO:0007165">
    <property type="term" value="P:signal transduction"/>
    <property type="evidence" value="ECO:0007669"/>
    <property type="project" value="UniProtKB-KW"/>
</dbReference>
<evidence type="ECO:0000256" key="8">
    <source>
        <dbReference type="ARBA" id="ARBA00023224"/>
    </source>
</evidence>
<accession>A0A0B3BKP8</accession>
<dbReference type="AlphaFoldDB" id="A0A0B3BKP8"/>
<keyword evidence="16" id="KW-1185">Reference proteome</keyword>
<keyword evidence="8 10" id="KW-0807">Transducer</keyword>
<dbReference type="GO" id="GO:0006935">
    <property type="term" value="P:chemotaxis"/>
    <property type="evidence" value="ECO:0007669"/>
    <property type="project" value="UniProtKB-KW"/>
</dbReference>
<keyword evidence="11" id="KW-0175">Coiled coil</keyword>
<dbReference type="CDD" id="cd06225">
    <property type="entry name" value="HAMP"/>
    <property type="match status" value="1"/>
</dbReference>
<evidence type="ECO:0000256" key="2">
    <source>
        <dbReference type="ARBA" id="ARBA00022475"/>
    </source>
</evidence>
<keyword evidence="5 12" id="KW-0812">Transmembrane</keyword>
<dbReference type="SMART" id="SM00283">
    <property type="entry name" value="MA"/>
    <property type="match status" value="1"/>
</dbReference>
<dbReference type="GO" id="GO:0005886">
    <property type="term" value="C:plasma membrane"/>
    <property type="evidence" value="ECO:0007669"/>
    <property type="project" value="UniProtKB-SubCell"/>
</dbReference>
<dbReference type="EMBL" id="JTAK01000003">
    <property type="protein sequence ID" value="KHO65053.1"/>
    <property type="molecule type" value="Genomic_DNA"/>
</dbReference>
<evidence type="ECO:0000256" key="4">
    <source>
        <dbReference type="ARBA" id="ARBA00022500"/>
    </source>
</evidence>
<keyword evidence="6 12" id="KW-1133">Transmembrane helix</keyword>
<evidence type="ECO:0000256" key="6">
    <source>
        <dbReference type="ARBA" id="ARBA00022989"/>
    </source>
</evidence>
<evidence type="ECO:0000256" key="1">
    <source>
        <dbReference type="ARBA" id="ARBA00004651"/>
    </source>
</evidence>
<keyword evidence="3" id="KW-0488">Methylation</keyword>
<name>A0A0B3BKP8_9PSED</name>
<dbReference type="InterPro" id="IPR003660">
    <property type="entry name" value="HAMP_dom"/>
</dbReference>
<evidence type="ECO:0000259" key="13">
    <source>
        <dbReference type="PROSITE" id="PS50111"/>
    </source>
</evidence>
<dbReference type="Gene3D" id="1.10.287.950">
    <property type="entry name" value="Methyl-accepting chemotaxis protein"/>
    <property type="match status" value="1"/>
</dbReference>
<evidence type="ECO:0000256" key="3">
    <source>
        <dbReference type="ARBA" id="ARBA00022481"/>
    </source>
</evidence>
<dbReference type="CDD" id="cd12913">
    <property type="entry name" value="PDC1_MCP_like"/>
    <property type="match status" value="1"/>
</dbReference>
<gene>
    <name evidence="15" type="ORF">PT85_08445</name>
</gene>
<evidence type="ECO:0000313" key="16">
    <source>
        <dbReference type="Proteomes" id="UP000030980"/>
    </source>
</evidence>
<evidence type="ECO:0000256" key="5">
    <source>
        <dbReference type="ARBA" id="ARBA00022692"/>
    </source>
</evidence>
<dbReference type="InterPro" id="IPR004089">
    <property type="entry name" value="MCPsignal_dom"/>
</dbReference>
<dbReference type="PANTHER" id="PTHR32089:SF120">
    <property type="entry name" value="METHYL-ACCEPTING CHEMOTAXIS PROTEIN TLPQ"/>
    <property type="match status" value="1"/>
</dbReference>
<feature type="domain" description="Methyl-accepting transducer" evidence="13">
    <location>
        <begin position="446"/>
        <end position="682"/>
    </location>
</feature>
<reference evidence="15 16" key="1">
    <citation type="submission" date="2014-11" db="EMBL/GenBank/DDBJ databases">
        <title>Genome sequence of Pseudomonas tuomuerensis JCM 14085.</title>
        <authorList>
            <person name="Shin S.-K."/>
            <person name="Yi H."/>
        </authorList>
    </citation>
    <scope>NUCLEOTIDE SEQUENCE [LARGE SCALE GENOMIC DNA]</scope>
    <source>
        <strain evidence="15 16">JCM 14085</strain>
    </source>
</reference>
<proteinExistence type="inferred from homology"/>
<keyword evidence="4" id="KW-0145">Chemotaxis</keyword>
<dbReference type="SUPFAM" id="SSF58104">
    <property type="entry name" value="Methyl-accepting chemotaxis protein (MCP) signaling domain"/>
    <property type="match status" value="1"/>
</dbReference>
<feature type="transmembrane region" description="Helical" evidence="12">
    <location>
        <begin position="364"/>
        <end position="384"/>
    </location>
</feature>
<evidence type="ECO:0000256" key="7">
    <source>
        <dbReference type="ARBA" id="ARBA00023136"/>
    </source>
</evidence>
<feature type="domain" description="HAMP" evidence="14">
    <location>
        <begin position="387"/>
        <end position="441"/>
    </location>
</feature>
<sequence>MFIPLSITRRITLLAGCCLLAVVTLLMGTSLYQMQRSSEGVWVGSNQMLNASARQALSALGESQVLNVQRLFADAYRHGQGIARELNLLHELGGQATGLPPEHLRLTLLDLTRDALVAFPDLLGLYVVFEPDTLDGRDGAFHDRPDLGSNETGRIAFYWSQGEPGKPVLEVMGEKVMRDATPGEDGQPYNSWYTCPRDRAAICLLNPYLDKANGVETLMTSIAYPLLRDGKVVAVMGLDITLEKLQALSLAASQQLPGGQGQVSIVSPSGLLAAHSADAGAIGQPMAGVFAEQAAELLRVAGDAKPHLRLVSRSEGNHLQRVHPFQPIPDAQPWSVIQALPEASLLAPALLLKARLDEQGTRSSLVSLLLGVLAMLAGSLLIWLTARSVTRPILTVAGALQNIASGNGDLTQRLSYRRRDELGQLASGFDRFLDKLQPVIAEIQRAAQETRDTARQSAGIASQASAGMQQQYREIDQVATAAQEMSATSHAVADNAAQAAQAAQRAEQATQQGLLVIRDTTRTIDQLTHELDDARNQIEGLASSSGRIGMVLEVIRSIAEQTNLLALNAAIEAARAGDAGRGFAVVADEVRGLAKRTQESVGEISEVIASLQGITQEVVGSMRQGHGQAAAGADQVQHAVQALQHIRDAVAVINDMNLQIASASGQQSSVAEELNRNVTGIRSVTESLAAQAAESARVSQTLDRLANQQQQLTEQFTV</sequence>
<evidence type="ECO:0000256" key="11">
    <source>
        <dbReference type="SAM" id="Coils"/>
    </source>
</evidence>
<dbReference type="Pfam" id="PF00672">
    <property type="entry name" value="HAMP"/>
    <property type="match status" value="1"/>
</dbReference>
<comment type="subcellular location">
    <subcellularLocation>
        <location evidence="1">Cell membrane</location>
        <topology evidence="1">Multi-pass membrane protein</topology>
    </subcellularLocation>
</comment>
<dbReference type="PROSITE" id="PS50885">
    <property type="entry name" value="HAMP"/>
    <property type="match status" value="1"/>
</dbReference>
<comment type="caution">
    <text evidence="15">The sequence shown here is derived from an EMBL/GenBank/DDBJ whole genome shotgun (WGS) entry which is preliminary data.</text>
</comment>
<dbReference type="CDD" id="cd11386">
    <property type="entry name" value="MCP_signal"/>
    <property type="match status" value="1"/>
</dbReference>
<dbReference type="Pfam" id="PF00015">
    <property type="entry name" value="MCPsignal"/>
    <property type="match status" value="1"/>
</dbReference>
<evidence type="ECO:0000259" key="14">
    <source>
        <dbReference type="PROSITE" id="PS50885"/>
    </source>
</evidence>
<comment type="similarity">
    <text evidence="9">Belongs to the methyl-accepting chemotaxis (MCP) protein family.</text>
</comment>
<protein>
    <submittedName>
        <fullName evidence="15">Chemotaxis protein</fullName>
    </submittedName>
</protein>
<dbReference type="Proteomes" id="UP000030980">
    <property type="component" value="Unassembled WGS sequence"/>
</dbReference>
<dbReference type="Gene3D" id="3.30.450.20">
    <property type="entry name" value="PAS domain"/>
    <property type="match status" value="1"/>
</dbReference>
<organism evidence="15 16">
    <name type="scientific">Pseudomonas flexibilis</name>
    <dbReference type="NCBI Taxonomy" id="706570"/>
    <lineage>
        <taxon>Bacteria</taxon>
        <taxon>Pseudomonadati</taxon>
        <taxon>Pseudomonadota</taxon>
        <taxon>Gammaproteobacteria</taxon>
        <taxon>Pseudomonadales</taxon>
        <taxon>Pseudomonadaceae</taxon>
        <taxon>Pseudomonas</taxon>
    </lineage>
</organism>
<keyword evidence="7 12" id="KW-0472">Membrane</keyword>
<dbReference type="Pfam" id="PF22673">
    <property type="entry name" value="MCP-like_PDC_1"/>
    <property type="match status" value="1"/>
</dbReference>